<name>A0A540X9F4_9BACT</name>
<dbReference type="Proteomes" id="UP000315369">
    <property type="component" value="Unassembled WGS sequence"/>
</dbReference>
<dbReference type="PANTHER" id="PTHR34405">
    <property type="entry name" value="CRISPR-ASSOCIATED ENDORIBONUCLEASE CAS2"/>
    <property type="match status" value="1"/>
</dbReference>
<evidence type="ECO:0000256" key="6">
    <source>
        <dbReference type="ARBA" id="ARBA00022801"/>
    </source>
</evidence>
<dbReference type="SUPFAM" id="SSF143430">
    <property type="entry name" value="TTP0101/SSO1404-like"/>
    <property type="match status" value="1"/>
</dbReference>
<keyword evidence="12" id="KW-1185">Reference proteome</keyword>
<dbReference type="RefSeq" id="WP_141640452.1">
    <property type="nucleotide sequence ID" value="NZ_VIFM01000002.1"/>
</dbReference>
<gene>
    <name evidence="9 11" type="primary">cas2</name>
    <name evidence="11" type="ORF">FJV41_00905</name>
</gene>
<dbReference type="Pfam" id="PF09827">
    <property type="entry name" value="CRISPR_Cas2"/>
    <property type="match status" value="1"/>
</dbReference>
<evidence type="ECO:0000256" key="8">
    <source>
        <dbReference type="ARBA" id="ARBA00023118"/>
    </source>
</evidence>
<sequence>MRKVTVLVCYDVRVSDAEGPRRLRRIARACKDHGVRVQYSVFECVLEPKDWVVLRARLLAELDDASDSLRFYFLSEDVARKTEHHGARIPLDVEGPLIL</sequence>
<proteinExistence type="inferred from homology"/>
<evidence type="ECO:0000256" key="3">
    <source>
        <dbReference type="ARBA" id="ARBA00022722"/>
    </source>
</evidence>
<dbReference type="NCBIfam" id="TIGR01573">
    <property type="entry name" value="cas2"/>
    <property type="match status" value="1"/>
</dbReference>
<evidence type="ECO:0000256" key="7">
    <source>
        <dbReference type="ARBA" id="ARBA00022842"/>
    </source>
</evidence>
<dbReference type="PANTHER" id="PTHR34405:SF3">
    <property type="entry name" value="CRISPR-ASSOCIATED ENDORIBONUCLEASE CAS2 3"/>
    <property type="match status" value="1"/>
</dbReference>
<comment type="caution">
    <text evidence="11">The sequence shown here is derived from an EMBL/GenBank/DDBJ whole genome shotgun (WGS) entry which is preliminary data.</text>
</comment>
<dbReference type="GO" id="GO:0016787">
    <property type="term" value="F:hydrolase activity"/>
    <property type="evidence" value="ECO:0007669"/>
    <property type="project" value="UniProtKB-KW"/>
</dbReference>
<evidence type="ECO:0000256" key="4">
    <source>
        <dbReference type="ARBA" id="ARBA00022723"/>
    </source>
</evidence>
<feature type="binding site" evidence="9">
    <location>
        <position position="11"/>
    </location>
    <ligand>
        <name>Mg(2+)</name>
        <dbReference type="ChEBI" id="CHEBI:18420"/>
        <note>catalytic</note>
    </ligand>
</feature>
<evidence type="ECO:0000256" key="2">
    <source>
        <dbReference type="ARBA" id="ARBA00009959"/>
    </source>
</evidence>
<dbReference type="CDD" id="cd09725">
    <property type="entry name" value="Cas2_I_II_III"/>
    <property type="match status" value="1"/>
</dbReference>
<dbReference type="GO" id="GO:0051607">
    <property type="term" value="P:defense response to virus"/>
    <property type="evidence" value="ECO:0007669"/>
    <property type="project" value="UniProtKB-UniRule"/>
</dbReference>
<dbReference type="EC" id="3.1.-.-" evidence="9"/>
<comment type="cofactor">
    <cofactor evidence="1 9">
        <name>Mg(2+)</name>
        <dbReference type="ChEBI" id="CHEBI:18420"/>
    </cofactor>
</comment>
<dbReference type="InterPro" id="IPR019199">
    <property type="entry name" value="Virulence_VapD/CRISPR_Cas2"/>
</dbReference>
<keyword evidence="8 9" id="KW-0051">Antiviral defense</keyword>
<dbReference type="GO" id="GO:0043571">
    <property type="term" value="P:maintenance of CRISPR repeat elements"/>
    <property type="evidence" value="ECO:0007669"/>
    <property type="project" value="UniProtKB-UniRule"/>
</dbReference>
<keyword evidence="6 9" id="KW-0378">Hydrolase</keyword>
<comment type="subunit">
    <text evidence="9">Homodimer, forms a heterotetramer with a Cas1 homodimer.</text>
</comment>
<keyword evidence="5 9" id="KW-0255">Endonuclease</keyword>
<comment type="similarity">
    <text evidence="2 9 10">Belongs to the CRISPR-associated endoribonuclease Cas2 protein family.</text>
</comment>
<keyword evidence="7 9" id="KW-0460">Magnesium</keyword>
<accession>A0A540X9F4</accession>
<dbReference type="OrthoDB" id="9798176at2"/>
<dbReference type="EMBL" id="VIFM01000002">
    <property type="protein sequence ID" value="TQF17936.1"/>
    <property type="molecule type" value="Genomic_DNA"/>
</dbReference>
<dbReference type="AlphaFoldDB" id="A0A540X9F4"/>
<keyword evidence="3 9" id="KW-0540">Nuclease</keyword>
<protein>
    <recommendedName>
        <fullName evidence="9">CRISPR-associated endoribonuclease Cas2</fullName>
        <ecNumber evidence="9">3.1.-.-</ecNumber>
    </recommendedName>
</protein>
<dbReference type="Gene3D" id="3.30.70.240">
    <property type="match status" value="1"/>
</dbReference>
<evidence type="ECO:0000256" key="5">
    <source>
        <dbReference type="ARBA" id="ARBA00022759"/>
    </source>
</evidence>
<reference evidence="11 12" key="1">
    <citation type="submission" date="2019-06" db="EMBL/GenBank/DDBJ databases">
        <authorList>
            <person name="Livingstone P."/>
            <person name="Whitworth D."/>
        </authorList>
    </citation>
    <scope>NUCLEOTIDE SEQUENCE [LARGE SCALE GENOMIC DNA]</scope>
    <source>
        <strain evidence="11 12">AM401</strain>
    </source>
</reference>
<evidence type="ECO:0000313" key="11">
    <source>
        <dbReference type="EMBL" id="TQF17936.1"/>
    </source>
</evidence>
<comment type="function">
    <text evidence="9">CRISPR (clustered regularly interspaced short palindromic repeat), is an adaptive immune system that provides protection against mobile genetic elements (viruses, transposable elements and conjugative plasmids). CRISPR clusters contain sequences complementary to antecedent mobile elements and target invading nucleic acids. CRISPR clusters are transcribed and processed into CRISPR RNA (crRNA). Functions as a ssRNA-specific endoribonuclease. Involved in the integration of spacer DNA into the CRISPR cassette.</text>
</comment>
<dbReference type="PIRSF" id="PIRSF032582">
    <property type="entry name" value="Cas2"/>
    <property type="match status" value="1"/>
</dbReference>
<keyword evidence="4 9" id="KW-0479">Metal-binding</keyword>
<dbReference type="GO" id="GO:0046872">
    <property type="term" value="F:metal ion binding"/>
    <property type="evidence" value="ECO:0007669"/>
    <property type="project" value="UniProtKB-UniRule"/>
</dbReference>
<evidence type="ECO:0000256" key="1">
    <source>
        <dbReference type="ARBA" id="ARBA00001946"/>
    </source>
</evidence>
<dbReference type="GO" id="GO:0004521">
    <property type="term" value="F:RNA endonuclease activity"/>
    <property type="evidence" value="ECO:0007669"/>
    <property type="project" value="UniProtKB-UniRule"/>
</dbReference>
<dbReference type="HAMAP" id="MF_01471">
    <property type="entry name" value="Cas2"/>
    <property type="match status" value="1"/>
</dbReference>
<dbReference type="InterPro" id="IPR021127">
    <property type="entry name" value="CRISPR_associated_Cas2"/>
</dbReference>
<evidence type="ECO:0000256" key="9">
    <source>
        <dbReference type="HAMAP-Rule" id="MF_01471"/>
    </source>
</evidence>
<evidence type="ECO:0000313" key="12">
    <source>
        <dbReference type="Proteomes" id="UP000315369"/>
    </source>
</evidence>
<evidence type="ECO:0000256" key="10">
    <source>
        <dbReference type="PIRNR" id="PIRNR032582"/>
    </source>
</evidence>
<organism evidence="11 12">
    <name type="scientific">Myxococcus llanfairpwllgwyngyllgogerychwyrndrobwllllantysiliogogogochensis</name>
    <dbReference type="NCBI Taxonomy" id="2590453"/>
    <lineage>
        <taxon>Bacteria</taxon>
        <taxon>Pseudomonadati</taxon>
        <taxon>Myxococcota</taxon>
        <taxon>Myxococcia</taxon>
        <taxon>Myxococcales</taxon>
        <taxon>Cystobacterineae</taxon>
        <taxon>Myxococcaceae</taxon>
        <taxon>Myxococcus</taxon>
    </lineage>
</organism>